<keyword evidence="4" id="KW-1185">Reference proteome</keyword>
<organism evidence="3 4">
    <name type="scientific">Brachionus plicatilis</name>
    <name type="common">Marine rotifer</name>
    <name type="synonym">Brachionus muelleri</name>
    <dbReference type="NCBI Taxonomy" id="10195"/>
    <lineage>
        <taxon>Eukaryota</taxon>
        <taxon>Metazoa</taxon>
        <taxon>Spiralia</taxon>
        <taxon>Gnathifera</taxon>
        <taxon>Rotifera</taxon>
        <taxon>Eurotatoria</taxon>
        <taxon>Monogononta</taxon>
        <taxon>Pseudotrocha</taxon>
        <taxon>Ploima</taxon>
        <taxon>Brachionidae</taxon>
        <taxon>Brachionus</taxon>
    </lineage>
</organism>
<reference evidence="3 4" key="1">
    <citation type="journal article" date="2018" name="Sci. Rep.">
        <title>Genomic signatures of local adaptation to the degree of environmental predictability in rotifers.</title>
        <authorList>
            <person name="Franch-Gras L."/>
            <person name="Hahn C."/>
            <person name="Garcia-Roger E.M."/>
            <person name="Carmona M.J."/>
            <person name="Serra M."/>
            <person name="Gomez A."/>
        </authorList>
    </citation>
    <scope>NUCLEOTIDE SEQUENCE [LARGE SCALE GENOMIC DNA]</scope>
    <source>
        <strain evidence="3">HYR1</strain>
    </source>
</reference>
<proteinExistence type="predicted"/>
<evidence type="ECO:0000313" key="4">
    <source>
        <dbReference type="Proteomes" id="UP000276133"/>
    </source>
</evidence>
<name>A0A3M7QWW7_BRAPC</name>
<dbReference type="AlphaFoldDB" id="A0A3M7QWW7"/>
<accession>A0A3M7QWW7</accession>
<keyword evidence="2" id="KW-1133">Transmembrane helix</keyword>
<dbReference type="EMBL" id="REGN01004859">
    <property type="protein sequence ID" value="RNA15877.1"/>
    <property type="molecule type" value="Genomic_DNA"/>
</dbReference>
<feature type="transmembrane region" description="Helical" evidence="2">
    <location>
        <begin position="5"/>
        <end position="24"/>
    </location>
</feature>
<protein>
    <submittedName>
        <fullName evidence="3">Uncharacterized protein</fullName>
    </submittedName>
</protein>
<dbReference type="Proteomes" id="UP000276133">
    <property type="component" value="Unassembled WGS sequence"/>
</dbReference>
<keyword evidence="2" id="KW-0472">Membrane</keyword>
<feature type="compositionally biased region" description="Basic and acidic residues" evidence="1">
    <location>
        <begin position="84"/>
        <end position="101"/>
    </location>
</feature>
<evidence type="ECO:0000256" key="2">
    <source>
        <dbReference type="SAM" id="Phobius"/>
    </source>
</evidence>
<sequence length="132" mass="15467">MSMLILSYCVIFSVKIFLLIKIGFDVNVHFLNLMHQCLLLRRMQAEKRVFCRSNKLVEVLSQIYSIKINFFYKNSKGEMIGQRRTSDNDREKNSVINEDFKSDTKVQKMDNTEEITQVLLGENKSESDEFAV</sequence>
<evidence type="ECO:0000313" key="3">
    <source>
        <dbReference type="EMBL" id="RNA15877.1"/>
    </source>
</evidence>
<feature type="region of interest" description="Disordered" evidence="1">
    <location>
        <begin position="80"/>
        <end position="101"/>
    </location>
</feature>
<evidence type="ECO:0000256" key="1">
    <source>
        <dbReference type="SAM" id="MobiDB-lite"/>
    </source>
</evidence>
<gene>
    <name evidence="3" type="ORF">BpHYR1_050952</name>
</gene>
<comment type="caution">
    <text evidence="3">The sequence shown here is derived from an EMBL/GenBank/DDBJ whole genome shotgun (WGS) entry which is preliminary data.</text>
</comment>
<keyword evidence="2" id="KW-0812">Transmembrane</keyword>